<evidence type="ECO:0000256" key="2">
    <source>
        <dbReference type="ARBA" id="ARBA00022723"/>
    </source>
</evidence>
<feature type="region of interest" description="Disordered" evidence="8">
    <location>
        <begin position="75"/>
        <end position="105"/>
    </location>
</feature>
<comment type="subcellular location">
    <subcellularLocation>
        <location evidence="1">Nucleus</location>
    </subcellularLocation>
</comment>
<feature type="domain" description="C2H2-type" evidence="9">
    <location>
        <begin position="703"/>
        <end position="733"/>
    </location>
</feature>
<proteinExistence type="evidence at transcript level"/>
<dbReference type="FunFam" id="3.30.160.60:FF:000125">
    <property type="entry name" value="Putative zinc finger protein 143"/>
    <property type="match status" value="1"/>
</dbReference>
<feature type="compositionally biased region" description="Low complexity" evidence="8">
    <location>
        <begin position="818"/>
        <end position="833"/>
    </location>
</feature>
<dbReference type="AlphaFoldDB" id="Q6PU69"/>
<dbReference type="Pfam" id="PF23561">
    <property type="entry name" value="zf-C2H2_15"/>
    <property type="match status" value="1"/>
</dbReference>
<dbReference type="Gene3D" id="3.30.160.60">
    <property type="entry name" value="Classic Zinc Finger"/>
    <property type="match status" value="5"/>
</dbReference>
<dbReference type="FunFam" id="3.30.160.60:FF:000031">
    <property type="entry name" value="GLI family zinc finger 3"/>
    <property type="match status" value="1"/>
</dbReference>
<name>Q6PU69_PRIPA</name>
<evidence type="ECO:0000313" key="10">
    <source>
        <dbReference type="EMBL" id="AAS91567.1"/>
    </source>
</evidence>
<feature type="compositionally biased region" description="Polar residues" evidence="8">
    <location>
        <begin position="762"/>
        <end position="775"/>
    </location>
</feature>
<gene>
    <name evidence="10" type="primary">tra-1</name>
</gene>
<accession>Q6PU69</accession>
<dbReference type="GO" id="GO:0140297">
    <property type="term" value="F:DNA-binding transcription factor binding"/>
    <property type="evidence" value="ECO:0007669"/>
    <property type="project" value="UniProtKB-ARBA"/>
</dbReference>
<feature type="compositionally biased region" description="Basic and acidic residues" evidence="8">
    <location>
        <begin position="461"/>
        <end position="479"/>
    </location>
</feature>
<dbReference type="GO" id="GO:0005634">
    <property type="term" value="C:nucleus"/>
    <property type="evidence" value="ECO:0007669"/>
    <property type="project" value="UniProtKB-SubCell"/>
</dbReference>
<dbReference type="SUPFAM" id="SSF57667">
    <property type="entry name" value="beta-beta-alpha zinc fingers"/>
    <property type="match status" value="3"/>
</dbReference>
<keyword evidence="5" id="KW-0862">Zinc</keyword>
<keyword evidence="3" id="KW-0677">Repeat</keyword>
<dbReference type="Pfam" id="PF21816">
    <property type="entry name" value="Zap1_zf1"/>
    <property type="match status" value="1"/>
</dbReference>
<dbReference type="PROSITE" id="PS00028">
    <property type="entry name" value="ZINC_FINGER_C2H2_1"/>
    <property type="match status" value="4"/>
</dbReference>
<dbReference type="GO" id="GO:0006357">
    <property type="term" value="P:regulation of transcription by RNA polymerase II"/>
    <property type="evidence" value="ECO:0007669"/>
    <property type="project" value="InterPro"/>
</dbReference>
<dbReference type="SMART" id="SM00355">
    <property type="entry name" value="ZnF_C2H2"/>
    <property type="match status" value="5"/>
</dbReference>
<feature type="region of interest" description="Disordered" evidence="8">
    <location>
        <begin position="1"/>
        <end position="54"/>
    </location>
</feature>
<evidence type="ECO:0000256" key="6">
    <source>
        <dbReference type="ARBA" id="ARBA00023242"/>
    </source>
</evidence>
<keyword evidence="6" id="KW-0539">Nucleus</keyword>
<evidence type="ECO:0000256" key="8">
    <source>
        <dbReference type="SAM" id="MobiDB-lite"/>
    </source>
</evidence>
<reference evidence="10" key="1">
    <citation type="journal article" date="2004" name="Genes Dev.">
        <title>Conservation of the global sex determination gene tra-1 in distantly related nematodes.</title>
        <authorList>
            <person name="Pires-daSilva A."/>
            <person name="Sommer R.J."/>
        </authorList>
    </citation>
    <scope>NUCLEOTIDE SEQUENCE</scope>
</reference>
<dbReference type="InterPro" id="IPR056436">
    <property type="entry name" value="Znf-C2H2_ZIC1-5/GLI1-3-like"/>
</dbReference>
<feature type="compositionally biased region" description="Polar residues" evidence="8">
    <location>
        <begin position="492"/>
        <end position="513"/>
    </location>
</feature>
<evidence type="ECO:0000256" key="3">
    <source>
        <dbReference type="ARBA" id="ARBA00022737"/>
    </source>
</evidence>
<feature type="compositionally biased region" description="Acidic residues" evidence="8">
    <location>
        <begin position="480"/>
        <end position="491"/>
    </location>
</feature>
<keyword evidence="4 7" id="KW-0863">Zinc-finger</keyword>
<dbReference type="InterPro" id="IPR036236">
    <property type="entry name" value="Znf_C2H2_sf"/>
</dbReference>
<dbReference type="GO" id="GO:0008270">
    <property type="term" value="F:zinc ion binding"/>
    <property type="evidence" value="ECO:0007669"/>
    <property type="project" value="UniProtKB-KW"/>
</dbReference>
<dbReference type="InterPro" id="IPR013087">
    <property type="entry name" value="Znf_C2H2_type"/>
</dbReference>
<protein>
    <submittedName>
        <fullName evidence="10">Transformer-1</fullName>
    </submittedName>
</protein>
<feature type="compositionally biased region" description="Basic and acidic residues" evidence="8">
    <location>
        <begin position="779"/>
        <end position="795"/>
    </location>
</feature>
<feature type="compositionally biased region" description="Polar residues" evidence="8">
    <location>
        <begin position="834"/>
        <end position="846"/>
    </location>
</feature>
<sequence>MEKEDEESIEVGRSSENTDSTGSSNSIDSNVSTSLVIEEISPPNSSISSTTWNSSIPSSNILPSSLSDVEPIQPFLTPTISPNRMESTPKRRKRNINSEGDNGEGIKRDRVMIAQSNQEYWPPFYSPSDSSFLAYCSMMYTQSRYYSSRVCLDIDKLPFTPEQKAHLKESLALLMSGGNGSHGAGNGQPHNQNMMVQHHQHMEMVRRFPGMGMGLLGMQMAPMGMQITPFAPSPTALAAQMSAMYPSSPGPSMFHPMGVQLANGLTQSQPMSPDEQPDIPLEQADFRIINGYLSKVVVRVLGKVHPQDLLNVDPKVNILPLTQNEYGNALDFVMCFYMFVITNHESTDGYLWFRENLLVTLELHLATNLVNLLKSLPRGMPVPSYLRLPPNPKRKYTTVPGVCPYGKTFQQRFEAYIDQGFNNLLNRLKKGVPIIYPYYYDPQYDDCPGGSNEMSLPPSIPRREERDNSAPDLSPHEDMDGGDFDREESMEDSGTVSVNSIVRPNESSHSNLPQIVMKPQQYAKVGRPRGRPLGSTKKIGIMGVPKGISKFERPDCYEERDAGSEDSEDIDVETLETLQCQWESCTKAYSTQRALVEHVFHHHIQHEKDYKCMWKGCEREEPFRAQYMLVVHVRRHTGEKPNVCQYENCHKSYSRLENLKTHMRTHTGERPYQCEFPNCAKAFSNASDRAKHQNRTHSDSKPYECTLSNCNKSYTDPSSLRKHIKTVHGDEAYEKTKKNKPALPPGRRRHKLPIATQIQLGQLVSSTKGQPNKYYNPQRYEEEQRRQEARDRAVREGNPYLAPAPRHYGVVGGGGGSTTTSPTGTTSSNGSSVHISSPEANDSPPVNNGGGNFSIEGRFLPNQQNRQNRQMDVSGWLDEPKRGDDSSDDMDSTKSLIEMENHSNFLAFANAPKVDEAVELSLIPPEVENVRDEEEWDDLYGMWRREEEEGDGNGGVQVMSIPLLPSRRFRMANKTIGVPRMILSLHEMNEGREIRDMNDVLNGLYEDDENDRRRERLEEWRDEEEEEDDENGNEEMENDHHPMEYDISTVDFSLYGGGQMPILTGDDIDEAVLSQPLSSHYSSSIPLQSSPIDDDLELLDSLENVVLVDSIEEKNLNERRDQ</sequence>
<dbReference type="InterPro" id="IPR043359">
    <property type="entry name" value="GLI-like"/>
</dbReference>
<evidence type="ECO:0000256" key="5">
    <source>
        <dbReference type="ARBA" id="ARBA00022833"/>
    </source>
</evidence>
<dbReference type="PANTHER" id="PTHR45718:SF4">
    <property type="entry name" value="TRANSCRIPTIONAL ACTIVATOR CUBITUS INTERRUPTUS"/>
    <property type="match status" value="1"/>
</dbReference>
<organism evidence="10">
    <name type="scientific">Pristionchus pacificus</name>
    <name type="common">Parasitic nematode worm</name>
    <dbReference type="NCBI Taxonomy" id="54126"/>
    <lineage>
        <taxon>Eukaryota</taxon>
        <taxon>Metazoa</taxon>
        <taxon>Ecdysozoa</taxon>
        <taxon>Nematoda</taxon>
        <taxon>Chromadorea</taxon>
        <taxon>Rhabditida</taxon>
        <taxon>Rhabditina</taxon>
        <taxon>Diplogasteromorpha</taxon>
        <taxon>Diplogasteroidea</taxon>
        <taxon>Neodiplogasteridae</taxon>
        <taxon>Pristionchus</taxon>
    </lineage>
</organism>
<feature type="compositionally biased region" description="Acidic residues" evidence="8">
    <location>
        <begin position="1020"/>
        <end position="1037"/>
    </location>
</feature>
<feature type="region of interest" description="Disordered" evidence="8">
    <location>
        <begin position="1011"/>
        <end position="1043"/>
    </location>
</feature>
<dbReference type="FunFam" id="3.30.160.60:FF:000036">
    <property type="entry name" value="GLI family zinc finger 3"/>
    <property type="match status" value="1"/>
</dbReference>
<feature type="domain" description="C2H2-type" evidence="9">
    <location>
        <begin position="642"/>
        <end position="671"/>
    </location>
</feature>
<evidence type="ECO:0000256" key="1">
    <source>
        <dbReference type="ARBA" id="ARBA00004123"/>
    </source>
</evidence>
<dbReference type="InterPro" id="IPR048420">
    <property type="entry name" value="Zap1-like_Znf1"/>
</dbReference>
<evidence type="ECO:0000256" key="4">
    <source>
        <dbReference type="ARBA" id="ARBA00022771"/>
    </source>
</evidence>
<dbReference type="Pfam" id="PF00096">
    <property type="entry name" value="zf-C2H2"/>
    <property type="match status" value="2"/>
</dbReference>
<evidence type="ECO:0000256" key="7">
    <source>
        <dbReference type="PROSITE-ProRule" id="PRU00042"/>
    </source>
</evidence>
<feature type="region of interest" description="Disordered" evidence="8">
    <location>
        <begin position="449"/>
        <end position="513"/>
    </location>
</feature>
<feature type="compositionally biased region" description="Low complexity" evidence="8">
    <location>
        <begin position="17"/>
        <end position="54"/>
    </location>
</feature>
<dbReference type="PANTHER" id="PTHR45718">
    <property type="entry name" value="TRANSCRIPTIONAL ACTIVATOR CUBITUS INTERRUPTUS"/>
    <property type="match status" value="1"/>
</dbReference>
<dbReference type="EMBL" id="AY579380">
    <property type="protein sequence ID" value="AAS91567.1"/>
    <property type="molecule type" value="mRNA"/>
</dbReference>
<dbReference type="FunFam" id="3.30.160.60:FF:000532">
    <property type="entry name" value="GLIS family zinc finger 2"/>
    <property type="match status" value="1"/>
</dbReference>
<feature type="domain" description="C2H2-type" evidence="9">
    <location>
        <begin position="610"/>
        <end position="641"/>
    </location>
</feature>
<feature type="region of interest" description="Disordered" evidence="8">
    <location>
        <begin position="762"/>
        <end position="868"/>
    </location>
</feature>
<keyword evidence="2" id="KW-0479">Metal-binding</keyword>
<evidence type="ECO:0000259" key="9">
    <source>
        <dbReference type="PROSITE" id="PS50157"/>
    </source>
</evidence>
<dbReference type="PROSITE" id="PS50157">
    <property type="entry name" value="ZINC_FINGER_C2H2_2"/>
    <property type="match status" value="4"/>
</dbReference>
<dbReference type="GO" id="GO:0000977">
    <property type="term" value="F:RNA polymerase II transcription regulatory region sequence-specific DNA binding"/>
    <property type="evidence" value="ECO:0007669"/>
    <property type="project" value="InterPro"/>
</dbReference>
<feature type="region of interest" description="Disordered" evidence="8">
    <location>
        <begin position="873"/>
        <end position="892"/>
    </location>
</feature>
<feature type="domain" description="C2H2-type" evidence="9">
    <location>
        <begin position="672"/>
        <end position="702"/>
    </location>
</feature>
<feature type="compositionally biased region" description="Polar residues" evidence="8">
    <location>
        <begin position="76"/>
        <end position="86"/>
    </location>
</feature>